<proteinExistence type="predicted"/>
<dbReference type="EMBL" id="VVYY01000004">
    <property type="protein sequence ID" value="KAA5399613.1"/>
    <property type="molecule type" value="Genomic_DNA"/>
</dbReference>
<gene>
    <name evidence="2" type="ORF">F2Y51_06285</name>
    <name evidence="1" type="ORF">F2Y58_05665</name>
</gene>
<evidence type="ECO:0000313" key="1">
    <source>
        <dbReference type="EMBL" id="KAA5399613.1"/>
    </source>
</evidence>
<sequence>MIKFRNFRSNTYGYNVCEMTVVIYAICKLIGETPLIPKTPCDFSKVAKEANRIAQIVGISNKISDSYNIHIDEICSQVQSIIEKLCFDKKFSLEEIKKSCEQESFLHPPLIYPSMM</sequence>
<dbReference type="Proteomes" id="UP000481616">
    <property type="component" value="Unassembled WGS sequence"/>
</dbReference>
<accession>A0A6A1IH63</accession>
<protein>
    <submittedName>
        <fullName evidence="2">Uncharacterized protein</fullName>
    </submittedName>
</protein>
<dbReference type="Proteomes" id="UP000441162">
    <property type="component" value="Unassembled WGS sequence"/>
</dbReference>
<evidence type="ECO:0000313" key="4">
    <source>
        <dbReference type="Proteomes" id="UP000481616"/>
    </source>
</evidence>
<comment type="caution">
    <text evidence="2">The sequence shown here is derived from an EMBL/GenBank/DDBJ whole genome shotgun (WGS) entry which is preliminary data.</text>
</comment>
<organism evidence="2 3">
    <name type="scientific">Phocaeicola dorei</name>
    <dbReference type="NCBI Taxonomy" id="357276"/>
    <lineage>
        <taxon>Bacteria</taxon>
        <taxon>Pseudomonadati</taxon>
        <taxon>Bacteroidota</taxon>
        <taxon>Bacteroidia</taxon>
        <taxon>Bacteroidales</taxon>
        <taxon>Bacteroidaceae</taxon>
        <taxon>Phocaeicola</taxon>
    </lineage>
</organism>
<dbReference type="EMBL" id="VVZA01000004">
    <property type="protein sequence ID" value="KAA5406461.1"/>
    <property type="molecule type" value="Genomic_DNA"/>
</dbReference>
<name>A0A6A1IH63_9BACT</name>
<evidence type="ECO:0000313" key="3">
    <source>
        <dbReference type="Proteomes" id="UP000441162"/>
    </source>
</evidence>
<reference evidence="3 4" key="1">
    <citation type="journal article" date="2019" name="Nat. Med.">
        <title>A library of human gut bacterial isolates paired with longitudinal multiomics data enables mechanistic microbiome research.</title>
        <authorList>
            <person name="Poyet M."/>
            <person name="Groussin M."/>
            <person name="Gibbons S.M."/>
            <person name="Avila-Pacheco J."/>
            <person name="Jiang X."/>
            <person name="Kearney S.M."/>
            <person name="Perrotta A.R."/>
            <person name="Berdy B."/>
            <person name="Zhao S."/>
            <person name="Lieberman T.D."/>
            <person name="Swanson P.K."/>
            <person name="Smith M."/>
            <person name="Roesemann S."/>
            <person name="Alexander J.E."/>
            <person name="Rich S.A."/>
            <person name="Livny J."/>
            <person name="Vlamakis H."/>
            <person name="Clish C."/>
            <person name="Bullock K."/>
            <person name="Deik A."/>
            <person name="Scott J."/>
            <person name="Pierce K.A."/>
            <person name="Xavier R.J."/>
            <person name="Alm E.J."/>
        </authorList>
    </citation>
    <scope>NUCLEOTIDE SEQUENCE [LARGE SCALE GENOMIC DNA]</scope>
    <source>
        <strain evidence="1 4">BIOML-A1</strain>
        <strain evidence="2 3">BIOML-A4</strain>
    </source>
</reference>
<dbReference type="AlphaFoldDB" id="A0A6A1IH63"/>
<evidence type="ECO:0000313" key="2">
    <source>
        <dbReference type="EMBL" id="KAA5406461.1"/>
    </source>
</evidence>
<dbReference type="RefSeq" id="WP_130053773.1">
    <property type="nucleotide sequence ID" value="NZ_RCXK01000004.1"/>
</dbReference>